<dbReference type="CDD" id="cd06926">
    <property type="entry name" value="RNAP_II_RPB11"/>
    <property type="match status" value="1"/>
</dbReference>
<feature type="domain" description="Helicase C-terminal" evidence="20">
    <location>
        <begin position="314"/>
        <end position="474"/>
    </location>
</feature>
<dbReference type="STRING" id="471704.A0A195DNT1"/>
<evidence type="ECO:0000256" key="1">
    <source>
        <dbReference type="ARBA" id="ARBA00004123"/>
    </source>
</evidence>
<keyword evidence="11" id="KW-0539">Nucleus</keyword>
<dbReference type="FunFam" id="3.40.50.300:FF:000681">
    <property type="entry name" value="probable ATP-dependent RNA helicase DDX47"/>
    <property type="match status" value="1"/>
</dbReference>
<comment type="subunit">
    <text evidence="2">Component of the RNA polymerase II (Pol II) complex consisting of 12 subunits.</text>
</comment>
<dbReference type="GO" id="GO:0006366">
    <property type="term" value="P:transcription by RNA polymerase II"/>
    <property type="evidence" value="ECO:0007669"/>
    <property type="project" value="InterPro"/>
</dbReference>
<evidence type="ECO:0000256" key="13">
    <source>
        <dbReference type="ARBA" id="ARBA00025149"/>
    </source>
</evidence>
<dbReference type="AlphaFoldDB" id="A0A195DNT1"/>
<dbReference type="InterPro" id="IPR050079">
    <property type="entry name" value="DEAD_box_RNA_helicase"/>
</dbReference>
<dbReference type="FunFam" id="3.30.1360.10:FF:000003">
    <property type="entry name" value="DNA-directed RNA polymerase II subunit RPB11"/>
    <property type="match status" value="1"/>
</dbReference>
<dbReference type="Gene3D" id="3.30.1360.10">
    <property type="entry name" value="RNA polymerase, RBP11-like subunit"/>
    <property type="match status" value="1"/>
</dbReference>
<evidence type="ECO:0000256" key="18">
    <source>
        <dbReference type="RuleBase" id="RU000492"/>
    </source>
</evidence>
<dbReference type="HAMAP" id="MF_00261">
    <property type="entry name" value="RNApol_arch_Rpo11"/>
    <property type="match status" value="1"/>
</dbReference>
<evidence type="ECO:0000256" key="17">
    <source>
        <dbReference type="ARBA" id="ARBA00081587"/>
    </source>
</evidence>
<evidence type="ECO:0000256" key="12">
    <source>
        <dbReference type="ARBA" id="ARBA00024350"/>
    </source>
</evidence>
<evidence type="ECO:0000256" key="10">
    <source>
        <dbReference type="ARBA" id="ARBA00023163"/>
    </source>
</evidence>
<dbReference type="InterPro" id="IPR037685">
    <property type="entry name" value="RBP11"/>
</dbReference>
<sequence length="636" mass="71275">MNAPPTFESFLLYEGEKKIIKEQDTKVPNAAIFTINKEDHTLGNMIRNQLLKDPQVLFAGYKVPHPLEHKFVIRIQTTSDYTPHEAFMHAITDLIAELSLFEERFKGLVDTLCKTCLDLKWKEPTRIQQEAIPLTLQGKDVIGLAETGSGKTAAFALPILQALLENPQRYFALVLTPTRELAFQISEQFDALGSSIGVKTVVLVGGMDMHAQGMILEKKPHIIIATPGRLVDHLENTKGFNLRQLKFLVMDEADRILNMDFEVEVDKILRVIPRERRTLLFSATMTKKVQKLQRASLRNPVKVEVSTKYQTVEKLQQYYIFIPVKFKDVYLVHILNELAGNSFMIFCGTCNNTVRTALLLRNLGFTAVPLHGQMTQNKRIAALTKFKAKNRSILISTDVASRGLDIPHVDIVINFDIPTHSKDYIHRVGRTARAGRSGRSITFVTQYDVELYQRIEQLISKKLPLFPTEEEEVMLLQERVSEAQRIVKMDMKNIEDNKKLGKRKKRGGDDDDDTEQFIGVRKRMKVKSPKGATPSSGGMCASDVALLLLLLLVLALSKMFLFGSEGGISRPARTITCWAMDFKEDMLPSGSLGMRPLAVDGAGEQEFAGIGEDLLLTDDCGDEDGGIGVVISVSLL</sequence>
<dbReference type="GO" id="GO:0003723">
    <property type="term" value="F:RNA binding"/>
    <property type="evidence" value="ECO:0007669"/>
    <property type="project" value="UniProtKB-KW"/>
</dbReference>
<dbReference type="GO" id="GO:0005730">
    <property type="term" value="C:nucleolus"/>
    <property type="evidence" value="ECO:0007669"/>
    <property type="project" value="UniProtKB-ARBA"/>
</dbReference>
<comment type="similarity">
    <text evidence="14">Belongs to the archaeal Rpo11/eukaryotic RPB11/RPC19 RNA polymerase subunit family.</text>
</comment>
<evidence type="ECO:0000256" key="2">
    <source>
        <dbReference type="ARBA" id="ARBA00011730"/>
    </source>
</evidence>
<evidence type="ECO:0000259" key="20">
    <source>
        <dbReference type="PROSITE" id="PS51194"/>
    </source>
</evidence>
<evidence type="ECO:0000256" key="7">
    <source>
        <dbReference type="ARBA" id="ARBA00022806"/>
    </source>
</evidence>
<accession>A0A195DNT1</accession>
<keyword evidence="7 18" id="KW-0347">Helicase</keyword>
<evidence type="ECO:0000256" key="14">
    <source>
        <dbReference type="ARBA" id="ARBA00025751"/>
    </source>
</evidence>
<evidence type="ECO:0000259" key="19">
    <source>
        <dbReference type="PROSITE" id="PS51192"/>
    </source>
</evidence>
<dbReference type="GO" id="GO:0003899">
    <property type="term" value="F:DNA-directed RNA polymerase activity"/>
    <property type="evidence" value="ECO:0007669"/>
    <property type="project" value="InterPro"/>
</dbReference>
<keyword evidence="5 18" id="KW-0547">Nucleotide-binding</keyword>
<dbReference type="Proteomes" id="UP000078492">
    <property type="component" value="Unassembled WGS sequence"/>
</dbReference>
<dbReference type="FunFam" id="3.40.50.300:FF:000626">
    <property type="entry name" value="probable ATP-dependent RNA helicase DDX47"/>
    <property type="match status" value="1"/>
</dbReference>
<evidence type="ECO:0000313" key="22">
    <source>
        <dbReference type="Proteomes" id="UP000078492"/>
    </source>
</evidence>
<keyword evidence="8 18" id="KW-0067">ATP-binding</keyword>
<comment type="similarity">
    <text evidence="12">Belongs to the DEAD box helicase family. DDX47/RRP3 subfamily.</text>
</comment>
<comment type="subcellular location">
    <subcellularLocation>
        <location evidence="1">Nucleus</location>
    </subcellularLocation>
</comment>
<keyword evidence="22" id="KW-1185">Reference proteome</keyword>
<dbReference type="InterPro" id="IPR000629">
    <property type="entry name" value="RNA-helicase_DEAD-box_CS"/>
</dbReference>
<dbReference type="PROSITE" id="PS01154">
    <property type="entry name" value="RNA_POL_L_13KD"/>
    <property type="match status" value="1"/>
</dbReference>
<dbReference type="InterPro" id="IPR011545">
    <property type="entry name" value="DEAD/DEAH_box_helicase_dom"/>
</dbReference>
<dbReference type="Pfam" id="PF13656">
    <property type="entry name" value="RNA_pol_L_2"/>
    <property type="match status" value="1"/>
</dbReference>
<dbReference type="SUPFAM" id="SSF55257">
    <property type="entry name" value="RBP11-like subunits of RNA polymerase"/>
    <property type="match status" value="1"/>
</dbReference>
<dbReference type="InterPro" id="IPR014001">
    <property type="entry name" value="Helicase_ATP-bd"/>
</dbReference>
<protein>
    <recommendedName>
        <fullName evidence="16">DNA-directed RNA polymerase II subunit RPB11</fullName>
        <ecNumber evidence="3">3.6.4.13</ecNumber>
    </recommendedName>
    <alternativeName>
        <fullName evidence="17">DNA-directed RNA polymerase II subunit J</fullName>
    </alternativeName>
</protein>
<evidence type="ECO:0000256" key="9">
    <source>
        <dbReference type="ARBA" id="ARBA00022884"/>
    </source>
</evidence>
<dbReference type="CDD" id="cd18787">
    <property type="entry name" value="SF2_C_DEAD"/>
    <property type="match status" value="1"/>
</dbReference>
<dbReference type="InterPro" id="IPR022905">
    <property type="entry name" value="Rpo11-like"/>
</dbReference>
<evidence type="ECO:0000256" key="16">
    <source>
        <dbReference type="ARBA" id="ARBA00067485"/>
    </source>
</evidence>
<dbReference type="GO" id="GO:0005665">
    <property type="term" value="C:RNA polymerase II, core complex"/>
    <property type="evidence" value="ECO:0007669"/>
    <property type="project" value="InterPro"/>
</dbReference>
<gene>
    <name evidence="21" type="ORF">ALC57_13729</name>
</gene>
<dbReference type="SMART" id="SM00490">
    <property type="entry name" value="HELICc"/>
    <property type="match status" value="1"/>
</dbReference>
<evidence type="ECO:0000256" key="3">
    <source>
        <dbReference type="ARBA" id="ARBA00012552"/>
    </source>
</evidence>
<dbReference type="GO" id="GO:0046983">
    <property type="term" value="F:protein dimerization activity"/>
    <property type="evidence" value="ECO:0007669"/>
    <property type="project" value="InterPro"/>
</dbReference>
<comment type="function">
    <text evidence="13">DNA-dependent RNA polymerase catalyzes the transcription of DNA into RNA using the four ribonucleoside triphosphates as substrates. Component of RNA polymerase II which synthesizes mRNA precursors and many functional non-coding RNAs. Pol II is the central component of the basal RNA polymerase II transcription machinery. It is composed of mobile elements that move relative to each other. RPB11 is part of the core element with the central large cleft.</text>
</comment>
<dbReference type="GO" id="GO:0005829">
    <property type="term" value="C:cytosol"/>
    <property type="evidence" value="ECO:0007669"/>
    <property type="project" value="TreeGrafter"/>
</dbReference>
<reference evidence="21 22" key="1">
    <citation type="submission" date="2015-09" db="EMBL/GenBank/DDBJ databases">
        <title>Trachymyrmex cornetzi WGS genome.</title>
        <authorList>
            <person name="Nygaard S."/>
            <person name="Hu H."/>
            <person name="Boomsma J."/>
            <person name="Zhang G."/>
        </authorList>
    </citation>
    <scope>NUCLEOTIDE SEQUENCE [LARGE SCALE GENOMIC DNA]</scope>
    <source>
        <strain evidence="21">Tcor2-1</strain>
        <tissue evidence="21">Whole body</tissue>
    </source>
</reference>
<evidence type="ECO:0000256" key="11">
    <source>
        <dbReference type="ARBA" id="ARBA00023242"/>
    </source>
</evidence>
<dbReference type="InterPro" id="IPR001650">
    <property type="entry name" value="Helicase_C-like"/>
</dbReference>
<evidence type="ECO:0000256" key="8">
    <source>
        <dbReference type="ARBA" id="ARBA00022840"/>
    </source>
</evidence>
<dbReference type="InterPro" id="IPR027417">
    <property type="entry name" value="P-loop_NTPase"/>
</dbReference>
<dbReference type="PANTHER" id="PTHR47959:SF20">
    <property type="entry name" value="RNA HELICASE"/>
    <property type="match status" value="1"/>
</dbReference>
<dbReference type="SMART" id="SM00487">
    <property type="entry name" value="DEXDc"/>
    <property type="match status" value="1"/>
</dbReference>
<dbReference type="CDD" id="cd17954">
    <property type="entry name" value="DEADc_DDX47"/>
    <property type="match status" value="1"/>
</dbReference>
<dbReference type="GO" id="GO:0042254">
    <property type="term" value="P:ribosome biogenesis"/>
    <property type="evidence" value="ECO:0007669"/>
    <property type="project" value="UniProtKB-ARBA"/>
</dbReference>
<dbReference type="InterPro" id="IPR044765">
    <property type="entry name" value="DDX47/Rrp3_DEADc"/>
</dbReference>
<comment type="catalytic activity">
    <reaction evidence="15">
        <text>ATP + H2O = ADP + phosphate + H(+)</text>
        <dbReference type="Rhea" id="RHEA:13065"/>
        <dbReference type="ChEBI" id="CHEBI:15377"/>
        <dbReference type="ChEBI" id="CHEBI:15378"/>
        <dbReference type="ChEBI" id="CHEBI:30616"/>
        <dbReference type="ChEBI" id="CHEBI:43474"/>
        <dbReference type="ChEBI" id="CHEBI:456216"/>
        <dbReference type="EC" id="3.6.4.13"/>
    </reaction>
</comment>
<evidence type="ECO:0000256" key="5">
    <source>
        <dbReference type="ARBA" id="ARBA00022741"/>
    </source>
</evidence>
<organism evidence="21 22">
    <name type="scientific">Trachymyrmex cornetzi</name>
    <dbReference type="NCBI Taxonomy" id="471704"/>
    <lineage>
        <taxon>Eukaryota</taxon>
        <taxon>Metazoa</taxon>
        <taxon>Ecdysozoa</taxon>
        <taxon>Arthropoda</taxon>
        <taxon>Hexapoda</taxon>
        <taxon>Insecta</taxon>
        <taxon>Pterygota</taxon>
        <taxon>Neoptera</taxon>
        <taxon>Endopterygota</taxon>
        <taxon>Hymenoptera</taxon>
        <taxon>Apocrita</taxon>
        <taxon>Aculeata</taxon>
        <taxon>Formicoidea</taxon>
        <taxon>Formicidae</taxon>
        <taxon>Myrmicinae</taxon>
        <taxon>Trachymyrmex</taxon>
    </lineage>
</organism>
<feature type="domain" description="Helicase ATP-binding" evidence="19">
    <location>
        <begin position="132"/>
        <end position="303"/>
    </location>
</feature>
<dbReference type="Pfam" id="PF00271">
    <property type="entry name" value="Helicase_C"/>
    <property type="match status" value="1"/>
</dbReference>
<evidence type="ECO:0000256" key="4">
    <source>
        <dbReference type="ARBA" id="ARBA00022478"/>
    </source>
</evidence>
<dbReference type="EMBL" id="KQ980724">
    <property type="protein sequence ID" value="KYN14144.1"/>
    <property type="molecule type" value="Genomic_DNA"/>
</dbReference>
<dbReference type="InterPro" id="IPR036603">
    <property type="entry name" value="RBP11-like"/>
</dbReference>
<evidence type="ECO:0000256" key="6">
    <source>
        <dbReference type="ARBA" id="ARBA00022801"/>
    </source>
</evidence>
<keyword evidence="9" id="KW-0694">RNA-binding</keyword>
<dbReference type="GO" id="GO:0016787">
    <property type="term" value="F:hydrolase activity"/>
    <property type="evidence" value="ECO:0007669"/>
    <property type="project" value="UniProtKB-KW"/>
</dbReference>
<evidence type="ECO:0000313" key="21">
    <source>
        <dbReference type="EMBL" id="KYN14144.1"/>
    </source>
</evidence>
<name>A0A195DNT1_9HYME</name>
<keyword evidence="10" id="KW-0804">Transcription</keyword>
<dbReference type="PANTHER" id="PTHR47959">
    <property type="entry name" value="ATP-DEPENDENT RNA HELICASE RHLE-RELATED"/>
    <property type="match status" value="1"/>
</dbReference>
<dbReference type="GO" id="GO:0003677">
    <property type="term" value="F:DNA binding"/>
    <property type="evidence" value="ECO:0007669"/>
    <property type="project" value="InterPro"/>
</dbReference>
<dbReference type="InterPro" id="IPR009025">
    <property type="entry name" value="RBP11-like_dimer"/>
</dbReference>
<keyword evidence="6 18" id="KW-0378">Hydrolase</keyword>
<dbReference type="PROSITE" id="PS51194">
    <property type="entry name" value="HELICASE_CTER"/>
    <property type="match status" value="1"/>
</dbReference>
<keyword evidence="4" id="KW-0240">DNA-directed RNA polymerase</keyword>
<dbReference type="Gene3D" id="3.40.50.300">
    <property type="entry name" value="P-loop containing nucleotide triphosphate hydrolases"/>
    <property type="match status" value="2"/>
</dbReference>
<proteinExistence type="inferred from homology"/>
<dbReference type="InterPro" id="IPR008193">
    <property type="entry name" value="RNA_pol_Rpb11_13-16kDa_CS"/>
</dbReference>
<dbReference type="PROSITE" id="PS00039">
    <property type="entry name" value="DEAD_ATP_HELICASE"/>
    <property type="match status" value="1"/>
</dbReference>
<dbReference type="EC" id="3.6.4.13" evidence="3"/>
<dbReference type="GO" id="GO:0005524">
    <property type="term" value="F:ATP binding"/>
    <property type="evidence" value="ECO:0007669"/>
    <property type="project" value="UniProtKB-KW"/>
</dbReference>
<dbReference type="SUPFAM" id="SSF52540">
    <property type="entry name" value="P-loop containing nucleoside triphosphate hydrolases"/>
    <property type="match status" value="1"/>
</dbReference>
<evidence type="ECO:0000256" key="15">
    <source>
        <dbReference type="ARBA" id="ARBA00047984"/>
    </source>
</evidence>
<dbReference type="Pfam" id="PF00270">
    <property type="entry name" value="DEAD"/>
    <property type="match status" value="1"/>
</dbReference>
<dbReference type="PROSITE" id="PS51192">
    <property type="entry name" value="HELICASE_ATP_BIND_1"/>
    <property type="match status" value="1"/>
</dbReference>
<dbReference type="GO" id="GO:0003724">
    <property type="term" value="F:RNA helicase activity"/>
    <property type="evidence" value="ECO:0007669"/>
    <property type="project" value="UniProtKB-EC"/>
</dbReference>